<dbReference type="Proteomes" id="UP000190080">
    <property type="component" value="Unassembled WGS sequence"/>
</dbReference>
<dbReference type="AlphaFoldDB" id="A0A1V4IXX5"/>
<gene>
    <name evidence="1" type="ORF">CLORY_05500</name>
</gene>
<evidence type="ECO:0008006" key="3">
    <source>
        <dbReference type="Google" id="ProtNLM"/>
    </source>
</evidence>
<dbReference type="OrthoDB" id="1936700at2"/>
<sequence length="134" mass="14730">MVDKIKVEIFGDKDKVETQGCSMKGNGCSGCSGGCGGSCSGCGSSKNNGTDRILKERCEEVFNYVRSSDVGDNVDLVFYDINNINVLDYDDIRVLLERGFEPPFTVIDGIVRYYGGISTQLIYKDIKELLDSNK</sequence>
<accession>A0A1V4IXX5</accession>
<keyword evidence="2" id="KW-1185">Reference proteome</keyword>
<evidence type="ECO:0000313" key="2">
    <source>
        <dbReference type="Proteomes" id="UP000190080"/>
    </source>
</evidence>
<protein>
    <recommendedName>
        <fullName evidence="3">Arsenical resistance operon trans-acting repressor ArsD</fullName>
    </recommendedName>
</protein>
<reference evidence="1 2" key="1">
    <citation type="submission" date="2017-03" db="EMBL/GenBank/DDBJ databases">
        <title>Genome sequence of Clostridium oryzae DSM 28571.</title>
        <authorList>
            <person name="Poehlein A."/>
            <person name="Daniel R."/>
        </authorList>
    </citation>
    <scope>NUCLEOTIDE SEQUENCE [LARGE SCALE GENOMIC DNA]</scope>
    <source>
        <strain evidence="1 2">DSM 28571</strain>
    </source>
</reference>
<name>A0A1V4IXX5_9CLOT</name>
<dbReference type="RefSeq" id="WP_079421997.1">
    <property type="nucleotide sequence ID" value="NZ_MZGV01000003.1"/>
</dbReference>
<dbReference type="EMBL" id="MZGV01000003">
    <property type="protein sequence ID" value="OPJ64680.1"/>
    <property type="molecule type" value="Genomic_DNA"/>
</dbReference>
<comment type="caution">
    <text evidence="1">The sequence shown here is derived from an EMBL/GenBank/DDBJ whole genome shotgun (WGS) entry which is preliminary data.</text>
</comment>
<proteinExistence type="predicted"/>
<organism evidence="1 2">
    <name type="scientific">Clostridium oryzae</name>
    <dbReference type="NCBI Taxonomy" id="1450648"/>
    <lineage>
        <taxon>Bacteria</taxon>
        <taxon>Bacillati</taxon>
        <taxon>Bacillota</taxon>
        <taxon>Clostridia</taxon>
        <taxon>Eubacteriales</taxon>
        <taxon>Clostridiaceae</taxon>
        <taxon>Clostridium</taxon>
    </lineage>
</organism>
<evidence type="ECO:0000313" key="1">
    <source>
        <dbReference type="EMBL" id="OPJ64680.1"/>
    </source>
</evidence>